<dbReference type="Gene3D" id="3.90.1580.10">
    <property type="entry name" value="paralog of FGE (formylglycine-generating enzyme)"/>
    <property type="match status" value="1"/>
</dbReference>
<feature type="domain" description="Sulfatase-modifying factor enzyme-like" evidence="2">
    <location>
        <begin position="39"/>
        <end position="184"/>
    </location>
</feature>
<proteinExistence type="predicted"/>
<protein>
    <recommendedName>
        <fullName evidence="2">Sulfatase-modifying factor enzyme-like domain-containing protein</fullName>
    </recommendedName>
</protein>
<dbReference type="InterPro" id="IPR016187">
    <property type="entry name" value="CTDL_fold"/>
</dbReference>
<dbReference type="GO" id="GO:0120147">
    <property type="term" value="F:formylglycine-generating oxidase activity"/>
    <property type="evidence" value="ECO:0007669"/>
    <property type="project" value="TreeGrafter"/>
</dbReference>
<dbReference type="PANTHER" id="PTHR23150:SF19">
    <property type="entry name" value="FORMYLGLYCINE-GENERATING ENZYME"/>
    <property type="match status" value="1"/>
</dbReference>
<reference evidence="3" key="1">
    <citation type="submission" date="2018-05" db="EMBL/GenBank/DDBJ databases">
        <authorList>
            <person name="Lanie J.A."/>
            <person name="Ng W.-L."/>
            <person name="Kazmierczak K.M."/>
            <person name="Andrzejewski T.M."/>
            <person name="Davidsen T.M."/>
            <person name="Wayne K.J."/>
            <person name="Tettelin H."/>
            <person name="Glass J.I."/>
            <person name="Rusch D."/>
            <person name="Podicherti R."/>
            <person name="Tsui H.-C.T."/>
            <person name="Winkler M.E."/>
        </authorList>
    </citation>
    <scope>NUCLEOTIDE SEQUENCE</scope>
</reference>
<dbReference type="SUPFAM" id="SSF56436">
    <property type="entry name" value="C-type lectin-like"/>
    <property type="match status" value="1"/>
</dbReference>
<dbReference type="PANTHER" id="PTHR23150">
    <property type="entry name" value="SULFATASE MODIFYING FACTOR 1, 2"/>
    <property type="match status" value="1"/>
</dbReference>
<dbReference type="InterPro" id="IPR005532">
    <property type="entry name" value="SUMF_dom"/>
</dbReference>
<dbReference type="EMBL" id="UINC01089891">
    <property type="protein sequence ID" value="SVC41356.1"/>
    <property type="molecule type" value="Genomic_DNA"/>
</dbReference>
<evidence type="ECO:0000313" key="3">
    <source>
        <dbReference type="EMBL" id="SVC41356.1"/>
    </source>
</evidence>
<dbReference type="InterPro" id="IPR051043">
    <property type="entry name" value="Sulfatase_Mod_Factor_Kinase"/>
</dbReference>
<dbReference type="AlphaFoldDB" id="A0A382LXQ4"/>
<evidence type="ECO:0000256" key="1">
    <source>
        <dbReference type="SAM" id="MobiDB-lite"/>
    </source>
</evidence>
<sequence>MATIAQPIVGQTGEAGQDDNGQVRIGNFWIDRFEYPNVSGQLPRVDVSWAEAGKLCADRGSRLCTEAEWEQASRGLGNLDYGYGSEFEPRRCNTPWPQGDHWIRDRGTVPSGTFSGCSTPAGVHDMIGNVWEWTDGWYDRSAGWRVVRGGSWFHSVNYARSDGRFGRHLTSDYSLDLIGFRCCRSATTKR</sequence>
<evidence type="ECO:0000259" key="2">
    <source>
        <dbReference type="Pfam" id="PF03781"/>
    </source>
</evidence>
<name>A0A382LXQ4_9ZZZZ</name>
<dbReference type="Pfam" id="PF03781">
    <property type="entry name" value="FGE-sulfatase"/>
    <property type="match status" value="1"/>
</dbReference>
<accession>A0A382LXQ4</accession>
<organism evidence="3">
    <name type="scientific">marine metagenome</name>
    <dbReference type="NCBI Taxonomy" id="408172"/>
    <lineage>
        <taxon>unclassified sequences</taxon>
        <taxon>metagenomes</taxon>
        <taxon>ecological metagenomes</taxon>
    </lineage>
</organism>
<gene>
    <name evidence="3" type="ORF">METZ01_LOCUS294210</name>
</gene>
<feature type="region of interest" description="Disordered" evidence="1">
    <location>
        <begin position="1"/>
        <end position="20"/>
    </location>
</feature>
<dbReference type="InterPro" id="IPR042095">
    <property type="entry name" value="SUMF_sf"/>
</dbReference>